<name>A0AA41ZGJ3_9SPHN</name>
<comment type="similarity">
    <text evidence="1">Belongs to the complex I 24 kDa subunit family.</text>
</comment>
<evidence type="ECO:0000256" key="8">
    <source>
        <dbReference type="PIRSR" id="PIRSR000216-1"/>
    </source>
</evidence>
<dbReference type="Gene3D" id="3.40.30.10">
    <property type="entry name" value="Glutaredoxin"/>
    <property type="match status" value="1"/>
</dbReference>
<dbReference type="PANTHER" id="PTHR43342">
    <property type="entry name" value="NADH-QUINONE OXIDOREDUCTASE, E SUBUNIT"/>
    <property type="match status" value="1"/>
</dbReference>
<evidence type="ECO:0000256" key="3">
    <source>
        <dbReference type="ARBA" id="ARBA00022723"/>
    </source>
</evidence>
<dbReference type="GO" id="GO:0016491">
    <property type="term" value="F:oxidoreductase activity"/>
    <property type="evidence" value="ECO:0007669"/>
    <property type="project" value="InterPro"/>
</dbReference>
<evidence type="ECO:0000256" key="2">
    <source>
        <dbReference type="ARBA" id="ARBA00022714"/>
    </source>
</evidence>
<accession>A0AA41ZGJ3</accession>
<reference evidence="9" key="1">
    <citation type="submission" date="2022-06" db="EMBL/GenBank/DDBJ databases">
        <title>Sphingomonas sp. nov. isolated from rhizosphere soil of tomato.</title>
        <authorList>
            <person name="Dong H."/>
            <person name="Gao R."/>
        </authorList>
    </citation>
    <scope>NUCLEOTIDE SEQUENCE</scope>
    <source>
        <strain evidence="9">MMSM24</strain>
    </source>
</reference>
<dbReference type="Gene3D" id="1.10.10.1590">
    <property type="entry name" value="NADH-quinone oxidoreductase subunit E"/>
    <property type="match status" value="1"/>
</dbReference>
<protein>
    <submittedName>
        <fullName evidence="9">NAD(P)H-dependent oxidoreductase subunit E</fullName>
    </submittedName>
</protein>
<gene>
    <name evidence="9" type="ORF">NEE01_15655</name>
</gene>
<evidence type="ECO:0000256" key="4">
    <source>
        <dbReference type="ARBA" id="ARBA00023004"/>
    </source>
</evidence>
<evidence type="ECO:0000256" key="7">
    <source>
        <dbReference type="ARBA" id="ARBA00047712"/>
    </source>
</evidence>
<evidence type="ECO:0000256" key="1">
    <source>
        <dbReference type="ARBA" id="ARBA00010643"/>
    </source>
</evidence>
<keyword evidence="3 8" id="KW-0479">Metal-binding</keyword>
<dbReference type="PANTHER" id="PTHR43342:SF2">
    <property type="entry name" value="POTENTIAL NAD-REDUCING HYDROGENASE SUBUNIT"/>
    <property type="match status" value="1"/>
</dbReference>
<comment type="cofactor">
    <cofactor evidence="6">
        <name>[2Fe-2S] cluster</name>
        <dbReference type="ChEBI" id="CHEBI:190135"/>
    </cofactor>
</comment>
<comment type="catalytic activity">
    <reaction evidence="7">
        <text>a quinone + NADH + 5 H(+)(in) = a quinol + NAD(+) + 4 H(+)(out)</text>
        <dbReference type="Rhea" id="RHEA:57888"/>
        <dbReference type="ChEBI" id="CHEBI:15378"/>
        <dbReference type="ChEBI" id="CHEBI:24646"/>
        <dbReference type="ChEBI" id="CHEBI:57540"/>
        <dbReference type="ChEBI" id="CHEBI:57945"/>
        <dbReference type="ChEBI" id="CHEBI:132124"/>
    </reaction>
</comment>
<dbReference type="PROSITE" id="PS01099">
    <property type="entry name" value="COMPLEX1_24K"/>
    <property type="match status" value="1"/>
</dbReference>
<feature type="binding site" evidence="8">
    <location>
        <position position="128"/>
    </location>
    <ligand>
        <name>[2Fe-2S] cluster</name>
        <dbReference type="ChEBI" id="CHEBI:190135"/>
    </ligand>
</feature>
<keyword evidence="4 8" id="KW-0408">Iron</keyword>
<feature type="binding site" evidence="8">
    <location>
        <position position="132"/>
    </location>
    <ligand>
        <name>[2Fe-2S] cluster</name>
        <dbReference type="ChEBI" id="CHEBI:190135"/>
    </ligand>
</feature>
<comment type="cofactor">
    <cofactor evidence="8">
        <name>[2Fe-2S] cluster</name>
        <dbReference type="ChEBI" id="CHEBI:190135"/>
    </cofactor>
    <text evidence="8">Binds 1 [2Fe-2S] cluster.</text>
</comment>
<feature type="binding site" evidence="8">
    <location>
        <position position="87"/>
    </location>
    <ligand>
        <name>[2Fe-2S] cluster</name>
        <dbReference type="ChEBI" id="CHEBI:190135"/>
    </ligand>
</feature>
<organism evidence="9 10">
    <name type="scientific">Sphingomonas lycopersici</name>
    <dbReference type="NCBI Taxonomy" id="2951807"/>
    <lineage>
        <taxon>Bacteria</taxon>
        <taxon>Pseudomonadati</taxon>
        <taxon>Pseudomonadota</taxon>
        <taxon>Alphaproteobacteria</taxon>
        <taxon>Sphingomonadales</taxon>
        <taxon>Sphingomonadaceae</taxon>
        <taxon>Sphingomonas</taxon>
    </lineage>
</organism>
<dbReference type="FunFam" id="1.10.10.1590:FF:000001">
    <property type="entry name" value="NADH-quinone oxidoreductase subunit E"/>
    <property type="match status" value="1"/>
</dbReference>
<dbReference type="AlphaFoldDB" id="A0AA41ZGJ3"/>
<dbReference type="CDD" id="cd03081">
    <property type="entry name" value="TRX_Fd_NuoE_FDH_gamma"/>
    <property type="match status" value="1"/>
</dbReference>
<keyword evidence="10" id="KW-1185">Reference proteome</keyword>
<dbReference type="Proteomes" id="UP001165565">
    <property type="component" value="Unassembled WGS sequence"/>
</dbReference>
<dbReference type="InterPro" id="IPR028431">
    <property type="entry name" value="NADP_DH_HndA-like"/>
</dbReference>
<sequence length="162" mass="17131">MTPNETAPPDTAYADAATRLLRGRPATRDALLPLLHALQDEFGYIADAMIPVVAAALNLSRADVHGVVTFYHDFRRAPAGAHLVRLCRAESCQARGAATIERIATQRLGVTMGATSADGRVTVEPVYCLGLCATGPNALVDGRPVSRLDAAKLERIAAEVLA</sequence>
<dbReference type="RefSeq" id="WP_179512384.1">
    <property type="nucleotide sequence ID" value="NZ_JANFAU010000011.1"/>
</dbReference>
<evidence type="ECO:0000313" key="9">
    <source>
        <dbReference type="EMBL" id="MCW6536216.1"/>
    </source>
</evidence>
<dbReference type="Pfam" id="PF01257">
    <property type="entry name" value="2Fe-2S_thioredx"/>
    <property type="match status" value="1"/>
</dbReference>
<evidence type="ECO:0000256" key="5">
    <source>
        <dbReference type="ARBA" id="ARBA00023014"/>
    </source>
</evidence>
<dbReference type="InterPro" id="IPR002023">
    <property type="entry name" value="NuoE-like"/>
</dbReference>
<dbReference type="PIRSF" id="PIRSF000216">
    <property type="entry name" value="NADH_DH_24kDa"/>
    <property type="match status" value="1"/>
</dbReference>
<dbReference type="GO" id="GO:0046872">
    <property type="term" value="F:metal ion binding"/>
    <property type="evidence" value="ECO:0007669"/>
    <property type="project" value="UniProtKB-KW"/>
</dbReference>
<evidence type="ECO:0000313" key="10">
    <source>
        <dbReference type="Proteomes" id="UP001165565"/>
    </source>
</evidence>
<keyword evidence="5 8" id="KW-0411">Iron-sulfur</keyword>
<dbReference type="EMBL" id="JANFAV010000011">
    <property type="protein sequence ID" value="MCW6536216.1"/>
    <property type="molecule type" value="Genomic_DNA"/>
</dbReference>
<comment type="caution">
    <text evidence="9">The sequence shown here is derived from an EMBL/GenBank/DDBJ whole genome shotgun (WGS) entry which is preliminary data.</text>
</comment>
<evidence type="ECO:0000256" key="6">
    <source>
        <dbReference type="ARBA" id="ARBA00034078"/>
    </source>
</evidence>
<dbReference type="InterPro" id="IPR036249">
    <property type="entry name" value="Thioredoxin-like_sf"/>
</dbReference>
<keyword evidence="2 8" id="KW-0001">2Fe-2S</keyword>
<proteinExistence type="inferred from homology"/>
<dbReference type="GO" id="GO:0051537">
    <property type="term" value="F:2 iron, 2 sulfur cluster binding"/>
    <property type="evidence" value="ECO:0007669"/>
    <property type="project" value="UniProtKB-KW"/>
</dbReference>
<dbReference type="SUPFAM" id="SSF52833">
    <property type="entry name" value="Thioredoxin-like"/>
    <property type="match status" value="1"/>
</dbReference>
<dbReference type="InterPro" id="IPR041921">
    <property type="entry name" value="NuoE_N"/>
</dbReference>
<feature type="binding site" evidence="8">
    <location>
        <position position="92"/>
    </location>
    <ligand>
        <name>[2Fe-2S] cluster</name>
        <dbReference type="ChEBI" id="CHEBI:190135"/>
    </ligand>
</feature>